<evidence type="ECO:0000313" key="3">
    <source>
        <dbReference type="EMBL" id="MBP0482789.1"/>
    </source>
</evidence>
<reference evidence="3" key="1">
    <citation type="submission" date="2021-03" db="EMBL/GenBank/DDBJ databases">
        <title>Sagittula salina sp. nov. strain M10.9X isolated from the marine waste.</title>
        <authorList>
            <person name="Satari L."/>
            <person name="Molina-Menor E."/>
            <person name="Vidal-Verdu A."/>
            <person name="Pascual J."/>
            <person name="Pereto J."/>
            <person name="Porcar M."/>
        </authorList>
    </citation>
    <scope>NUCLEOTIDE SEQUENCE</scope>
    <source>
        <strain evidence="3">M10.9X</strain>
    </source>
</reference>
<feature type="transmembrane region" description="Helical" evidence="1">
    <location>
        <begin position="272"/>
        <end position="294"/>
    </location>
</feature>
<keyword evidence="1" id="KW-1133">Transmembrane helix</keyword>
<comment type="caution">
    <text evidence="3">The sequence shown here is derived from an EMBL/GenBank/DDBJ whole genome shotgun (WGS) entry which is preliminary data.</text>
</comment>
<protein>
    <recommendedName>
        <fullName evidence="2">DUF4350 domain-containing protein</fullName>
    </recommendedName>
</protein>
<dbReference type="Proteomes" id="UP000675940">
    <property type="component" value="Unassembled WGS sequence"/>
</dbReference>
<feature type="transmembrane region" description="Helical" evidence="1">
    <location>
        <begin position="242"/>
        <end position="260"/>
    </location>
</feature>
<feature type="domain" description="DUF4350" evidence="2">
    <location>
        <begin position="336"/>
        <end position="476"/>
    </location>
</feature>
<evidence type="ECO:0000259" key="2">
    <source>
        <dbReference type="Pfam" id="PF14258"/>
    </source>
</evidence>
<feature type="transmembrane region" description="Helical" evidence="1">
    <location>
        <begin position="104"/>
        <end position="127"/>
    </location>
</feature>
<gene>
    <name evidence="3" type="ORF">J5474_09840</name>
</gene>
<sequence length="813" mass="86292">MTAKKILRLRDPLAVSLTFVLSGMGFLLSCGLLGPISENVRRLALIMVLLGLVALARKSSLRAWQSVALYALALSPMAGAFVFSGSVFDAVSFLAIAWVLRNRAIASAGMALDAAALSVAMFLAYLYVPGAWHVAQVATGWANAGATVLAGVARVTGPLHGGIWLSVFLFSTAALGLARGVKNPALWCMAALAPAMAVFLSALAPWIAFQLGAALQWLFAPPQYYLADADQPINTPPAVLSSWAQVIVLLAVAPLAGLGLRRPIPPLPATTSIRSGLAAVGTGALASALVLTFVPNSEPLEHPRVGFYDSNLDFSVPEPGRYGLIQAGMYGSTEILLRDTGYTVERVQPARLTDALQKLDVLVVINLRDAFSDTEFAAIWDFVQAGGGLMVMGDHTDIFGFMEPTNALLKPVGVRFVFDSAYPMRRHFAHGLELRPHPVTQAGVTNLDFQIGTGGSLELDSLAAQPIVAGRYGFSDFGNRLNSGTGAFLGNYLHEHGERLGDVVLVAAAEHGAGRVLVMGDTTSFQVLSVAFSAGFVERSFRYLAGGWPPFLTLREIGLWLMAATFILGMAFARRGGFVALGLGLAGGAALAVGLGPRPGAPTVRHTGNWALIDTQHIPAMPLAFFVPDAVGGLFTAVQRAGYLPITDRSATPKDYGDYGMLVFLDPARPLGEAGRSGIRKYLADGGLVFVTASWPTRAGAKDILDVCGLTLRPVPLGPAEVTVDDLNAAFVDAWPLEAKAGVAMETLVAAGNMTLVAETQIGAGRCLALGDSRFFRDEYFEGERDYHPGNLRLIDRLFGRHHQQIAMEDTRP</sequence>
<dbReference type="SUPFAM" id="SSF52317">
    <property type="entry name" value="Class I glutamine amidotransferase-like"/>
    <property type="match status" value="1"/>
</dbReference>
<accession>A0A940MTQ7</accession>
<name>A0A940MTQ7_9RHOB</name>
<dbReference type="RefSeq" id="WP_209360746.1">
    <property type="nucleotide sequence ID" value="NZ_JAGISH010000005.1"/>
</dbReference>
<dbReference type="InterPro" id="IPR029062">
    <property type="entry name" value="Class_I_gatase-like"/>
</dbReference>
<keyword evidence="1" id="KW-0472">Membrane</keyword>
<feature type="transmembrane region" description="Helical" evidence="1">
    <location>
        <begin position="159"/>
        <end position="178"/>
    </location>
</feature>
<dbReference type="EMBL" id="JAGISH010000005">
    <property type="protein sequence ID" value="MBP0482789.1"/>
    <property type="molecule type" value="Genomic_DNA"/>
</dbReference>
<dbReference type="InterPro" id="IPR025646">
    <property type="entry name" value="DUF4350"/>
</dbReference>
<feature type="transmembrane region" description="Helical" evidence="1">
    <location>
        <begin position="185"/>
        <end position="209"/>
    </location>
</feature>
<keyword evidence="4" id="KW-1185">Reference proteome</keyword>
<dbReference type="Gene3D" id="3.40.50.880">
    <property type="match status" value="1"/>
</dbReference>
<evidence type="ECO:0000256" key="1">
    <source>
        <dbReference type="SAM" id="Phobius"/>
    </source>
</evidence>
<feature type="transmembrane region" description="Helical" evidence="1">
    <location>
        <begin position="12"/>
        <end position="34"/>
    </location>
</feature>
<dbReference type="AlphaFoldDB" id="A0A940MTQ7"/>
<keyword evidence="1" id="KW-0812">Transmembrane</keyword>
<feature type="transmembrane region" description="Helical" evidence="1">
    <location>
        <begin position="68"/>
        <end position="98"/>
    </location>
</feature>
<proteinExistence type="predicted"/>
<evidence type="ECO:0000313" key="4">
    <source>
        <dbReference type="Proteomes" id="UP000675940"/>
    </source>
</evidence>
<feature type="transmembrane region" description="Helical" evidence="1">
    <location>
        <begin position="578"/>
        <end position="596"/>
    </location>
</feature>
<dbReference type="Pfam" id="PF14258">
    <property type="entry name" value="DUF4350"/>
    <property type="match status" value="1"/>
</dbReference>
<dbReference type="PROSITE" id="PS51257">
    <property type="entry name" value="PROKAR_LIPOPROTEIN"/>
    <property type="match status" value="1"/>
</dbReference>
<organism evidence="3 4">
    <name type="scientific">Sagittula salina</name>
    <dbReference type="NCBI Taxonomy" id="2820268"/>
    <lineage>
        <taxon>Bacteria</taxon>
        <taxon>Pseudomonadati</taxon>
        <taxon>Pseudomonadota</taxon>
        <taxon>Alphaproteobacteria</taxon>
        <taxon>Rhodobacterales</taxon>
        <taxon>Roseobacteraceae</taxon>
        <taxon>Sagittula</taxon>
    </lineage>
</organism>
<feature type="transmembrane region" description="Helical" evidence="1">
    <location>
        <begin position="557"/>
        <end position="573"/>
    </location>
</feature>